<dbReference type="AlphaFoldDB" id="A0A849ACJ7"/>
<evidence type="ECO:0000313" key="2">
    <source>
        <dbReference type="Proteomes" id="UP000562984"/>
    </source>
</evidence>
<dbReference type="Pfam" id="PF13238">
    <property type="entry name" value="AAA_18"/>
    <property type="match status" value="1"/>
</dbReference>
<proteinExistence type="predicted"/>
<comment type="caution">
    <text evidence="1">The sequence shown here is derived from an EMBL/GenBank/DDBJ whole genome shotgun (WGS) entry which is preliminary data.</text>
</comment>
<dbReference type="InterPro" id="IPR027417">
    <property type="entry name" value="P-loop_NTPase"/>
</dbReference>
<dbReference type="Gene3D" id="3.40.50.300">
    <property type="entry name" value="P-loop containing nucleotide triphosphate hydrolases"/>
    <property type="match status" value="1"/>
</dbReference>
<organism evidence="1 2">
    <name type="scientific">Nakamurella aerolata</name>
    <dbReference type="NCBI Taxonomy" id="1656892"/>
    <lineage>
        <taxon>Bacteria</taxon>
        <taxon>Bacillati</taxon>
        <taxon>Actinomycetota</taxon>
        <taxon>Actinomycetes</taxon>
        <taxon>Nakamurellales</taxon>
        <taxon>Nakamurellaceae</taxon>
        <taxon>Nakamurella</taxon>
    </lineage>
</organism>
<keyword evidence="2" id="KW-1185">Reference proteome</keyword>
<name>A0A849ACJ7_9ACTN</name>
<sequence length="151" mass="17084">MSRVLLSGMSGTGKSTLLEAVARRGYRCVDTDDGDWFDEQRRWDTARITELLESSETLLVQGTVENQGQFYHWFDHIVLLSAPLDVLLARVRSRTNNPYGRTAAERTEIAHCHRTVEPLLRKGCTLELDGRQSVQRLADTVESLLRQPISG</sequence>
<evidence type="ECO:0000313" key="1">
    <source>
        <dbReference type="EMBL" id="NNG36878.1"/>
    </source>
</evidence>
<gene>
    <name evidence="1" type="ORF">HKD39_14395</name>
</gene>
<dbReference type="Proteomes" id="UP000562984">
    <property type="component" value="Unassembled WGS sequence"/>
</dbReference>
<dbReference type="SUPFAM" id="SSF52540">
    <property type="entry name" value="P-loop containing nucleoside triphosphate hydrolases"/>
    <property type="match status" value="1"/>
</dbReference>
<dbReference type="RefSeq" id="WP_171200557.1">
    <property type="nucleotide sequence ID" value="NZ_JABEND010000008.1"/>
</dbReference>
<accession>A0A849ACJ7</accession>
<protein>
    <submittedName>
        <fullName evidence="1">AAA family ATPase</fullName>
    </submittedName>
</protein>
<dbReference type="EMBL" id="JABEND010000008">
    <property type="protein sequence ID" value="NNG36878.1"/>
    <property type="molecule type" value="Genomic_DNA"/>
</dbReference>
<reference evidence="1 2" key="1">
    <citation type="submission" date="2020-05" db="EMBL/GenBank/DDBJ databases">
        <title>Nakamurella sp. DB0629 isolated from air conditioner.</title>
        <authorList>
            <person name="Kim D.H."/>
            <person name="Kim D.-U."/>
        </authorList>
    </citation>
    <scope>NUCLEOTIDE SEQUENCE [LARGE SCALE GENOMIC DNA]</scope>
    <source>
        <strain evidence="1 2">DB0629</strain>
    </source>
</reference>